<protein>
    <recommendedName>
        <fullName evidence="1">TLDc domain-containing protein</fullName>
    </recommendedName>
</protein>
<gene>
    <name evidence="2" type="ORF">FGO68_gene5824</name>
</gene>
<dbReference type="EMBL" id="RRYP01013908">
    <property type="protein sequence ID" value="TNV76255.1"/>
    <property type="molecule type" value="Genomic_DNA"/>
</dbReference>
<feature type="domain" description="TLDc" evidence="1">
    <location>
        <begin position="38"/>
        <end position="221"/>
    </location>
</feature>
<evidence type="ECO:0000313" key="2">
    <source>
        <dbReference type="EMBL" id="TNV76255.1"/>
    </source>
</evidence>
<name>A0A8J8NLE3_HALGN</name>
<evidence type="ECO:0000313" key="3">
    <source>
        <dbReference type="Proteomes" id="UP000785679"/>
    </source>
</evidence>
<dbReference type="Proteomes" id="UP000785679">
    <property type="component" value="Unassembled WGS sequence"/>
</dbReference>
<organism evidence="2 3">
    <name type="scientific">Halteria grandinella</name>
    <dbReference type="NCBI Taxonomy" id="5974"/>
    <lineage>
        <taxon>Eukaryota</taxon>
        <taxon>Sar</taxon>
        <taxon>Alveolata</taxon>
        <taxon>Ciliophora</taxon>
        <taxon>Intramacronucleata</taxon>
        <taxon>Spirotrichea</taxon>
        <taxon>Stichotrichia</taxon>
        <taxon>Sporadotrichida</taxon>
        <taxon>Halteriidae</taxon>
        <taxon>Halteria</taxon>
    </lineage>
</organism>
<dbReference type="PROSITE" id="PS51886">
    <property type="entry name" value="TLDC"/>
    <property type="match status" value="1"/>
</dbReference>
<reference evidence="2" key="1">
    <citation type="submission" date="2019-06" db="EMBL/GenBank/DDBJ databases">
        <authorList>
            <person name="Zheng W."/>
        </authorList>
    </citation>
    <scope>NUCLEOTIDE SEQUENCE</scope>
    <source>
        <strain evidence="2">QDHG01</strain>
    </source>
</reference>
<dbReference type="OrthoDB" id="309150at2759"/>
<dbReference type="AlphaFoldDB" id="A0A8J8NLE3"/>
<proteinExistence type="predicted"/>
<sequence length="223" mass="25714">MMELLHPLSLDSAMPLLHSTSRSSRIYLVKYYKRLKEKLLYQVYNPTKDLPWLSQLFDYGFIVQKQLYRGTRDGFNHQGFHSKVDGHGHTLLFVMTETGHRFGAYVSLAWEGHVGVPRTYKDAKSFIFSLTHKTVHKLKNKDELVINHSHKGASSIFSMGLWADICISVDCNNNKGSFCRLGSSYELPEHLMGKEDSKEAKEYLGGKERFKVVEMEVYKIMPM</sequence>
<comment type="caution">
    <text evidence="2">The sequence shown here is derived from an EMBL/GenBank/DDBJ whole genome shotgun (WGS) entry which is preliminary data.</text>
</comment>
<accession>A0A8J8NLE3</accession>
<dbReference type="InterPro" id="IPR006571">
    <property type="entry name" value="TLDc_dom"/>
</dbReference>
<evidence type="ECO:0000259" key="1">
    <source>
        <dbReference type="PROSITE" id="PS51886"/>
    </source>
</evidence>
<dbReference type="Pfam" id="PF07534">
    <property type="entry name" value="TLD"/>
    <property type="match status" value="1"/>
</dbReference>
<keyword evidence="3" id="KW-1185">Reference proteome</keyword>